<reference evidence="2" key="2">
    <citation type="submission" date="2025-09" db="UniProtKB">
        <authorList>
            <consortium name="Ensembl"/>
        </authorList>
    </citation>
    <scope>IDENTIFICATION</scope>
</reference>
<evidence type="ECO:0000259" key="1">
    <source>
        <dbReference type="Pfam" id="PF17221"/>
    </source>
</evidence>
<evidence type="ECO:0000313" key="2">
    <source>
        <dbReference type="Ensembl" id="ENSOSUP00000012717.1"/>
    </source>
</evidence>
<dbReference type="AlphaFoldDB" id="A0A8C8EAB2"/>
<dbReference type="GO" id="GO:0031398">
    <property type="term" value="P:positive regulation of protein ubiquitination"/>
    <property type="evidence" value="ECO:0007669"/>
    <property type="project" value="TreeGrafter"/>
</dbReference>
<protein>
    <recommendedName>
        <fullName evidence="1">COMMD1 N-terminal domain-containing protein</fullName>
    </recommendedName>
</protein>
<sequence length="114" mass="11531">MAAPEPPPPPEGSKPLSALLSGIAQAAYYGNADITEELLRGQLYPEAAPEEFRALRAKMSGLLQVPGLGGAYPGGTVPGTSASRPGARARLGAQPCPAVAGRAEAAGVAQKQRL</sequence>
<feature type="domain" description="COMMD1 N-terminal" evidence="1">
    <location>
        <begin position="11"/>
        <end position="64"/>
    </location>
</feature>
<dbReference type="Ensembl" id="ENSOSUT00000013150.1">
    <property type="protein sequence ID" value="ENSOSUP00000012717.1"/>
    <property type="gene ID" value="ENSOSUG00000009181.1"/>
</dbReference>
<organism evidence="2 3">
    <name type="scientific">Otus sunia</name>
    <name type="common">Oriental scops-owl</name>
    <dbReference type="NCBI Taxonomy" id="257818"/>
    <lineage>
        <taxon>Eukaryota</taxon>
        <taxon>Metazoa</taxon>
        <taxon>Chordata</taxon>
        <taxon>Craniata</taxon>
        <taxon>Vertebrata</taxon>
        <taxon>Euteleostomi</taxon>
        <taxon>Archelosauria</taxon>
        <taxon>Archosauria</taxon>
        <taxon>Dinosauria</taxon>
        <taxon>Saurischia</taxon>
        <taxon>Theropoda</taxon>
        <taxon>Coelurosauria</taxon>
        <taxon>Aves</taxon>
        <taxon>Neognathae</taxon>
        <taxon>Neoaves</taxon>
        <taxon>Telluraves</taxon>
        <taxon>Strigiformes</taxon>
        <taxon>Strigidae</taxon>
        <taxon>Otus</taxon>
    </lineage>
</organism>
<dbReference type="PANTHER" id="PTHR21199:SF1">
    <property type="entry name" value="COMM DOMAIN-CONTAINING PROTEIN 1"/>
    <property type="match status" value="1"/>
</dbReference>
<proteinExistence type="predicted"/>
<reference evidence="2" key="1">
    <citation type="submission" date="2025-08" db="UniProtKB">
        <authorList>
            <consortium name="Ensembl"/>
        </authorList>
    </citation>
    <scope>IDENTIFICATION</scope>
</reference>
<evidence type="ECO:0000313" key="3">
    <source>
        <dbReference type="Proteomes" id="UP000694552"/>
    </source>
</evidence>
<dbReference type="GO" id="GO:2000009">
    <property type="term" value="P:negative regulation of protein localization to cell surface"/>
    <property type="evidence" value="ECO:0007669"/>
    <property type="project" value="TreeGrafter"/>
</dbReference>
<accession>A0A8C8EAB2</accession>
<dbReference type="Proteomes" id="UP000694552">
    <property type="component" value="Unplaced"/>
</dbReference>
<dbReference type="GO" id="GO:0055070">
    <property type="term" value="P:copper ion homeostasis"/>
    <property type="evidence" value="ECO:0007669"/>
    <property type="project" value="InterPro"/>
</dbReference>
<name>A0A8C8EAB2_9STRI</name>
<dbReference type="InterPro" id="IPR033776">
    <property type="entry name" value="COMMD1_N"/>
</dbReference>
<dbReference type="PANTHER" id="PTHR21199">
    <property type="entry name" value="COMM DOMAIN-CONTAINING PROTEIN 1"/>
    <property type="match status" value="1"/>
</dbReference>
<dbReference type="Pfam" id="PF17221">
    <property type="entry name" value="COMMD1_N"/>
    <property type="match status" value="1"/>
</dbReference>
<keyword evidence="3" id="KW-1185">Reference proteome</keyword>
<dbReference type="InterPro" id="IPR037351">
    <property type="entry name" value="Murr1"/>
</dbReference>
<dbReference type="GO" id="GO:1902306">
    <property type="term" value="P:negative regulation of sodium ion transmembrane transport"/>
    <property type="evidence" value="ECO:0007669"/>
    <property type="project" value="TreeGrafter"/>
</dbReference>
<dbReference type="GO" id="GO:0032434">
    <property type="term" value="P:regulation of proteasomal ubiquitin-dependent protein catabolic process"/>
    <property type="evidence" value="ECO:0007669"/>
    <property type="project" value="TreeGrafter"/>
</dbReference>
<dbReference type="GO" id="GO:0005768">
    <property type="term" value="C:endosome"/>
    <property type="evidence" value="ECO:0007669"/>
    <property type="project" value="TreeGrafter"/>
</dbReference>